<evidence type="ECO:0000256" key="2">
    <source>
        <dbReference type="SAM" id="Phobius"/>
    </source>
</evidence>
<accession>A0A1M5IPX4</accession>
<sequence>MTWIWIVVAVVAIAAVYGVWIGNTVRWTKRNGNLARRSPGIFGRSSEVDESNRTRR</sequence>
<evidence type="ECO:0000313" key="3">
    <source>
        <dbReference type="EMBL" id="SHG30000.1"/>
    </source>
</evidence>
<proteinExistence type="predicted"/>
<feature type="region of interest" description="Disordered" evidence="1">
    <location>
        <begin position="34"/>
        <end position="56"/>
    </location>
</feature>
<dbReference type="AlphaFoldDB" id="A0A1M5IPX4"/>
<evidence type="ECO:0000256" key="1">
    <source>
        <dbReference type="SAM" id="MobiDB-lite"/>
    </source>
</evidence>
<organism evidence="3 4">
    <name type="scientific">Geodermatophilus nigrescens</name>
    <dbReference type="NCBI Taxonomy" id="1070870"/>
    <lineage>
        <taxon>Bacteria</taxon>
        <taxon>Bacillati</taxon>
        <taxon>Actinomycetota</taxon>
        <taxon>Actinomycetes</taxon>
        <taxon>Geodermatophilales</taxon>
        <taxon>Geodermatophilaceae</taxon>
        <taxon>Geodermatophilus</taxon>
    </lineage>
</organism>
<keyword evidence="4" id="KW-1185">Reference proteome</keyword>
<dbReference type="RefSeq" id="WP_175562844.1">
    <property type="nucleotide sequence ID" value="NZ_FQVX01000002.1"/>
</dbReference>
<gene>
    <name evidence="3" type="ORF">SAMN05444351_2157</name>
</gene>
<feature type="transmembrane region" description="Helical" evidence="2">
    <location>
        <begin position="6"/>
        <end position="27"/>
    </location>
</feature>
<protein>
    <submittedName>
        <fullName evidence="3">Uncharacterized protein</fullName>
    </submittedName>
</protein>
<feature type="compositionally biased region" description="Basic and acidic residues" evidence="1">
    <location>
        <begin position="46"/>
        <end position="56"/>
    </location>
</feature>
<dbReference type="Proteomes" id="UP000184471">
    <property type="component" value="Unassembled WGS sequence"/>
</dbReference>
<evidence type="ECO:0000313" key="4">
    <source>
        <dbReference type="Proteomes" id="UP000184471"/>
    </source>
</evidence>
<dbReference type="EMBL" id="FQVX01000002">
    <property type="protein sequence ID" value="SHG30000.1"/>
    <property type="molecule type" value="Genomic_DNA"/>
</dbReference>
<keyword evidence="2" id="KW-1133">Transmembrane helix</keyword>
<reference evidence="3 4" key="1">
    <citation type="submission" date="2016-11" db="EMBL/GenBank/DDBJ databases">
        <authorList>
            <person name="Jaros S."/>
            <person name="Januszkiewicz K."/>
            <person name="Wedrychowicz H."/>
        </authorList>
    </citation>
    <scope>NUCLEOTIDE SEQUENCE [LARGE SCALE GENOMIC DNA]</scope>
    <source>
        <strain evidence="3 4">DSM 45408</strain>
    </source>
</reference>
<keyword evidence="2" id="KW-0812">Transmembrane</keyword>
<name>A0A1M5IPX4_9ACTN</name>
<dbReference type="STRING" id="1070870.SAMN05444351_2157"/>
<keyword evidence="2" id="KW-0472">Membrane</keyword>